<reference evidence="2" key="1">
    <citation type="submission" date="2023-02" db="EMBL/GenBank/DDBJ databases">
        <title>Complete genome sequence of Limosilactobacillus reuteri SRCM217616 isolated from Bos taurus feces.</title>
        <authorList>
            <person name="Yang H.-G."/>
            <person name="Kim J.-W."/>
            <person name="Ha G.-S."/>
            <person name="Yang H.-J."/>
            <person name="Jeong D.-Y."/>
        </authorList>
    </citation>
    <scope>NUCLEOTIDE SEQUENCE</scope>
    <source>
        <strain evidence="2">SRCM217616</strain>
    </source>
</reference>
<feature type="transmembrane region" description="Helical" evidence="1">
    <location>
        <begin position="141"/>
        <end position="159"/>
    </location>
</feature>
<dbReference type="EMBL" id="JAQTKT010000001">
    <property type="protein sequence ID" value="MDD1381482.1"/>
    <property type="molecule type" value="Genomic_DNA"/>
</dbReference>
<feature type="transmembrane region" description="Helical" evidence="1">
    <location>
        <begin position="246"/>
        <end position="264"/>
    </location>
</feature>
<evidence type="ECO:0000313" key="3">
    <source>
        <dbReference type="Proteomes" id="UP001217945"/>
    </source>
</evidence>
<evidence type="ECO:0000256" key="1">
    <source>
        <dbReference type="SAM" id="Phobius"/>
    </source>
</evidence>
<feature type="transmembrane region" description="Helical" evidence="1">
    <location>
        <begin position="165"/>
        <end position="188"/>
    </location>
</feature>
<name>A0AAW6JG05_LIMRT</name>
<gene>
    <name evidence="2" type="ORF">PSQ53_00535</name>
</gene>
<keyword evidence="1" id="KW-0812">Transmembrane</keyword>
<comment type="caution">
    <text evidence="2">The sequence shown here is derived from an EMBL/GenBank/DDBJ whole genome shotgun (WGS) entry which is preliminary data.</text>
</comment>
<feature type="transmembrane region" description="Helical" evidence="1">
    <location>
        <begin position="332"/>
        <end position="354"/>
    </location>
</feature>
<protein>
    <submittedName>
        <fullName evidence="2">EpsG family protein</fullName>
    </submittedName>
</protein>
<keyword evidence="1" id="KW-0472">Membrane</keyword>
<feature type="transmembrane region" description="Helical" evidence="1">
    <location>
        <begin position="33"/>
        <end position="51"/>
    </location>
</feature>
<dbReference type="AlphaFoldDB" id="A0AAW6JG05"/>
<feature type="transmembrane region" description="Helical" evidence="1">
    <location>
        <begin position="6"/>
        <end position="21"/>
    </location>
</feature>
<feature type="transmembrane region" description="Helical" evidence="1">
    <location>
        <begin position="200"/>
        <end position="226"/>
    </location>
</feature>
<accession>A0AAW6JG05</accession>
<dbReference type="RefSeq" id="WP_273774583.1">
    <property type="nucleotide sequence ID" value="NZ_JAQTKT010000001.1"/>
</dbReference>
<dbReference type="InterPro" id="IPR049458">
    <property type="entry name" value="EpsG-like"/>
</dbReference>
<feature type="transmembrane region" description="Helical" evidence="1">
    <location>
        <begin position="300"/>
        <end position="320"/>
    </location>
</feature>
<evidence type="ECO:0000313" key="2">
    <source>
        <dbReference type="EMBL" id="MDD1381482.1"/>
    </source>
</evidence>
<dbReference type="Pfam" id="PF14897">
    <property type="entry name" value="EpsG"/>
    <property type="match status" value="1"/>
</dbReference>
<proteinExistence type="predicted"/>
<keyword evidence="1" id="KW-1133">Transmembrane helix</keyword>
<dbReference type="Proteomes" id="UP001217945">
    <property type="component" value="Unassembled WGS sequence"/>
</dbReference>
<feature type="transmembrane region" description="Helical" evidence="1">
    <location>
        <begin position="276"/>
        <end position="294"/>
    </location>
</feature>
<sequence>MYIFLTFLLYISIILILPYLVDVSLKQKKSIKLVALTFISIFCAFIAAFRGNSGTDTSMYRTLYEFGEMSILRWVKIEPGYMILNNFFKNLGFSSNVFLGFLSFLTTFFILQSINLEKEKINVYISSLVYFSTLYFQSFNIVRQALAVSICLFAMLLYLNNNKLIGIIFIILAALIHRSAILCLFIIVAKFIFERKNSKLIFYISLMLLLFLVLDRNLFGKIILVITGSQYYAGYVLRDSGSKGSFLLYYLKLLPVLFISFLEIKNYKKNQSINVMFILMLFGYILSSIGVFTSTDINRLGLYFSSCNIVIMGYCANTNINIKGTYISKNVLATIIMLYFILSFIIETFVMGYYEIVPYHNMNIIYTPFM</sequence>
<organism evidence="2 3">
    <name type="scientific">Limosilactobacillus reuteri</name>
    <name type="common">Lactobacillus reuteri</name>
    <dbReference type="NCBI Taxonomy" id="1598"/>
    <lineage>
        <taxon>Bacteria</taxon>
        <taxon>Bacillati</taxon>
        <taxon>Bacillota</taxon>
        <taxon>Bacilli</taxon>
        <taxon>Lactobacillales</taxon>
        <taxon>Lactobacillaceae</taxon>
        <taxon>Limosilactobacillus</taxon>
    </lineage>
</organism>
<feature type="transmembrane region" description="Helical" evidence="1">
    <location>
        <begin position="91"/>
        <end position="111"/>
    </location>
</feature>